<keyword evidence="2" id="KW-0539">Nucleus</keyword>
<name>A0AAD7PPZ8_QUISA</name>
<feature type="compositionally biased region" description="Basic and acidic residues" evidence="4">
    <location>
        <begin position="11"/>
        <end position="31"/>
    </location>
</feature>
<comment type="subcellular location">
    <subcellularLocation>
        <location evidence="1">Nucleus</location>
    </subcellularLocation>
</comment>
<accession>A0AAD7PPZ8</accession>
<evidence type="ECO:0000313" key="7">
    <source>
        <dbReference type="Proteomes" id="UP001163823"/>
    </source>
</evidence>
<evidence type="ECO:0000256" key="1">
    <source>
        <dbReference type="ARBA" id="ARBA00004123"/>
    </source>
</evidence>
<organism evidence="6 7">
    <name type="scientific">Quillaja saponaria</name>
    <name type="common">Soap bark tree</name>
    <dbReference type="NCBI Taxonomy" id="32244"/>
    <lineage>
        <taxon>Eukaryota</taxon>
        <taxon>Viridiplantae</taxon>
        <taxon>Streptophyta</taxon>
        <taxon>Embryophyta</taxon>
        <taxon>Tracheophyta</taxon>
        <taxon>Spermatophyta</taxon>
        <taxon>Magnoliopsida</taxon>
        <taxon>eudicotyledons</taxon>
        <taxon>Gunneridae</taxon>
        <taxon>Pentapetalae</taxon>
        <taxon>rosids</taxon>
        <taxon>fabids</taxon>
        <taxon>Fabales</taxon>
        <taxon>Quillajaceae</taxon>
        <taxon>Quillaja</taxon>
    </lineage>
</organism>
<dbReference type="Proteomes" id="UP001163823">
    <property type="component" value="Chromosome 7"/>
</dbReference>
<dbReference type="PANTHER" id="PTHR44267:SF1">
    <property type="entry name" value="WD REPEAT-CONTAINING PROTEIN 43"/>
    <property type="match status" value="1"/>
</dbReference>
<sequence>MAKEKTKKRRASEPDSLIKTDKIDSGSGEVADRVVEDDLNEPTMGEKLANLNFLDENKVESNEKKESSILVPPSADSVHVLLKQALHADDRVLLLDCLYTQEEKVIAKSISQLSPSNVLKLLHSLISIIQTRGAILACVLPWLKCLLLQHASGIMSQDSSLQALNSLYQLIDSRVSTFQSAIQLSSCLDVLYTGVIDEEVDENQTVPAIFEDNDSEEESEDAMETDQGSEDEQPSANDDSDIEGSDGLISD</sequence>
<feature type="compositionally biased region" description="Basic residues" evidence="4">
    <location>
        <begin position="1"/>
        <end position="10"/>
    </location>
</feature>
<evidence type="ECO:0000256" key="3">
    <source>
        <dbReference type="ARBA" id="ARBA00038335"/>
    </source>
</evidence>
<dbReference type="KEGG" id="qsa:O6P43_018055"/>
<protein>
    <submittedName>
        <fullName evidence="6">WD repeat-containing protein 43</fullName>
    </submittedName>
</protein>
<dbReference type="EMBL" id="JARAOO010000007">
    <property type="protein sequence ID" value="KAJ7962894.1"/>
    <property type="molecule type" value="Genomic_DNA"/>
</dbReference>
<dbReference type="PANTHER" id="PTHR44267">
    <property type="entry name" value="WD REPEAT-CONTAINING PROTEIN 43"/>
    <property type="match status" value="1"/>
</dbReference>
<comment type="similarity">
    <text evidence="3">Belongs to the UTP5 family.</text>
</comment>
<proteinExistence type="inferred from homology"/>
<dbReference type="InterPro" id="IPR052414">
    <property type="entry name" value="U3_snoRNA-assoc_WDR"/>
</dbReference>
<dbReference type="Pfam" id="PF04003">
    <property type="entry name" value="Utp12"/>
    <property type="match status" value="1"/>
</dbReference>
<feature type="region of interest" description="Disordered" evidence="4">
    <location>
        <begin position="203"/>
        <end position="251"/>
    </location>
</feature>
<feature type="compositionally biased region" description="Acidic residues" evidence="4">
    <location>
        <begin position="211"/>
        <end position="244"/>
    </location>
</feature>
<keyword evidence="7" id="KW-1185">Reference proteome</keyword>
<evidence type="ECO:0000256" key="4">
    <source>
        <dbReference type="SAM" id="MobiDB-lite"/>
    </source>
</evidence>
<evidence type="ECO:0000259" key="5">
    <source>
        <dbReference type="Pfam" id="PF04003"/>
    </source>
</evidence>
<reference evidence="6" key="1">
    <citation type="journal article" date="2023" name="Science">
        <title>Elucidation of the pathway for biosynthesis of saponin adjuvants from the soapbark tree.</title>
        <authorList>
            <person name="Reed J."/>
            <person name="Orme A."/>
            <person name="El-Demerdash A."/>
            <person name="Owen C."/>
            <person name="Martin L.B.B."/>
            <person name="Misra R.C."/>
            <person name="Kikuchi S."/>
            <person name="Rejzek M."/>
            <person name="Martin A.C."/>
            <person name="Harkess A."/>
            <person name="Leebens-Mack J."/>
            <person name="Louveau T."/>
            <person name="Stephenson M.J."/>
            <person name="Osbourn A."/>
        </authorList>
    </citation>
    <scope>NUCLEOTIDE SEQUENCE</scope>
    <source>
        <strain evidence="6">S10</strain>
    </source>
</reference>
<dbReference type="InterPro" id="IPR007148">
    <property type="entry name" value="SSU_processome_Utp12"/>
</dbReference>
<comment type="caution">
    <text evidence="6">The sequence shown here is derived from an EMBL/GenBank/DDBJ whole genome shotgun (WGS) entry which is preliminary data.</text>
</comment>
<dbReference type="AlphaFoldDB" id="A0AAD7PPZ8"/>
<gene>
    <name evidence="6" type="ORF">O6P43_018055</name>
</gene>
<feature type="region of interest" description="Disordered" evidence="4">
    <location>
        <begin position="1"/>
        <end position="31"/>
    </location>
</feature>
<dbReference type="GO" id="GO:0000462">
    <property type="term" value="P:maturation of SSU-rRNA from tricistronic rRNA transcript (SSU-rRNA, 5.8S rRNA, LSU-rRNA)"/>
    <property type="evidence" value="ECO:0007669"/>
    <property type="project" value="TreeGrafter"/>
</dbReference>
<evidence type="ECO:0000313" key="6">
    <source>
        <dbReference type="EMBL" id="KAJ7962894.1"/>
    </source>
</evidence>
<feature type="domain" description="Small-subunit processome Utp12" evidence="5">
    <location>
        <begin position="91"/>
        <end position="191"/>
    </location>
</feature>
<evidence type="ECO:0000256" key="2">
    <source>
        <dbReference type="ARBA" id="ARBA00023242"/>
    </source>
</evidence>
<dbReference type="GO" id="GO:0005730">
    <property type="term" value="C:nucleolus"/>
    <property type="evidence" value="ECO:0007669"/>
    <property type="project" value="TreeGrafter"/>
</dbReference>